<dbReference type="EMBL" id="MLIQ01000021">
    <property type="protein sequence ID" value="OHU52325.1"/>
    <property type="molecule type" value="Genomic_DNA"/>
</dbReference>
<protein>
    <recommendedName>
        <fullName evidence="3">ESX-1 secretion-associated protein</fullName>
    </recommendedName>
</protein>
<evidence type="ECO:0000313" key="2">
    <source>
        <dbReference type="Proteomes" id="UP000180043"/>
    </source>
</evidence>
<sequence>MAGVLRVDPKALRDAARSQTEVATFVSSMAVGESMTSAGAGVSDLHCASGCQAVADVLTAAATAAHEELSSHAGKMSKAADMYERADKELGDRLRKFVR</sequence>
<dbReference type="InterPro" id="IPR022536">
    <property type="entry name" value="EspC"/>
</dbReference>
<dbReference type="Proteomes" id="UP000180043">
    <property type="component" value="Unassembled WGS sequence"/>
</dbReference>
<name>A0A1S1LNN9_MYCCH</name>
<evidence type="ECO:0008006" key="3">
    <source>
        <dbReference type="Google" id="ProtNLM"/>
    </source>
</evidence>
<dbReference type="GO" id="GO:0009306">
    <property type="term" value="P:protein secretion"/>
    <property type="evidence" value="ECO:0007669"/>
    <property type="project" value="InterPro"/>
</dbReference>
<dbReference type="AlphaFoldDB" id="A0A1S1LNN9"/>
<reference evidence="1 2" key="1">
    <citation type="submission" date="2016-10" db="EMBL/GenBank/DDBJ databases">
        <title>Evaluation of Human, Veterinary and Environmental Mycobacterium chelonae Isolates by Core Genome Phylogenomic Analysis, Targeted Gene Comparison, and Anti-microbial Susceptibility Patterns: A Tale of Mistaken Identities.</title>
        <authorList>
            <person name="Fogelson S.B."/>
            <person name="Camus A.C."/>
            <person name="Lorenz W."/>
            <person name="Vasireddy R."/>
            <person name="Vasireddy S."/>
            <person name="Smith T."/>
            <person name="Brown-Elliott B.A."/>
            <person name="Wallace R.J.Jr."/>
            <person name="Hasan N.A."/>
            <person name="Reischl U."/>
            <person name="Sanchez S."/>
        </authorList>
    </citation>
    <scope>NUCLEOTIDE SEQUENCE [LARGE SCALE GENOMIC DNA]</scope>
    <source>
        <strain evidence="1 2">15515</strain>
    </source>
</reference>
<evidence type="ECO:0000313" key="1">
    <source>
        <dbReference type="EMBL" id="OHU52325.1"/>
    </source>
</evidence>
<accession>A0A1S1LNN9</accession>
<gene>
    <name evidence="1" type="ORF">BKG82_18850</name>
</gene>
<dbReference type="RefSeq" id="WP_070947605.1">
    <property type="nucleotide sequence ID" value="NZ_MLIQ01000021.1"/>
</dbReference>
<comment type="caution">
    <text evidence="1">The sequence shown here is derived from an EMBL/GenBank/DDBJ whole genome shotgun (WGS) entry which is preliminary data.</text>
</comment>
<organism evidence="1 2">
    <name type="scientific">Mycobacteroides chelonae</name>
    <name type="common">Mycobacterium chelonae</name>
    <dbReference type="NCBI Taxonomy" id="1774"/>
    <lineage>
        <taxon>Bacteria</taxon>
        <taxon>Bacillati</taxon>
        <taxon>Actinomycetota</taxon>
        <taxon>Actinomycetes</taxon>
        <taxon>Mycobacteriales</taxon>
        <taxon>Mycobacteriaceae</taxon>
        <taxon>Mycobacteroides</taxon>
    </lineage>
</organism>
<dbReference type="Pfam" id="PF10824">
    <property type="entry name" value="T7SS_ESX_EspC"/>
    <property type="match status" value="1"/>
</dbReference>
<proteinExistence type="predicted"/>